<evidence type="ECO:0000313" key="3">
    <source>
        <dbReference type="Proteomes" id="UP000827092"/>
    </source>
</evidence>
<comment type="caution">
    <text evidence="2">The sequence shown here is derived from an EMBL/GenBank/DDBJ whole genome shotgun (WGS) entry which is preliminary data.</text>
</comment>
<gene>
    <name evidence="2" type="ORF">JTE90_003133</name>
</gene>
<dbReference type="EMBL" id="JAFNEN010000101">
    <property type="protein sequence ID" value="KAG8194663.1"/>
    <property type="molecule type" value="Genomic_DNA"/>
</dbReference>
<dbReference type="Proteomes" id="UP000827092">
    <property type="component" value="Unassembled WGS sequence"/>
</dbReference>
<feature type="compositionally biased region" description="Polar residues" evidence="1">
    <location>
        <begin position="106"/>
        <end position="121"/>
    </location>
</feature>
<feature type="region of interest" description="Disordered" evidence="1">
    <location>
        <begin position="85"/>
        <end position="121"/>
    </location>
</feature>
<sequence length="151" mass="17573">MPKLITLAPWVAFSLAFGLISRVVERYKRIWMSRKTRGIINEDESSPSPTAEISSADKSKVGWKLHLIHDFVLCAMSKNLNSSYESEDPSSRIRHNLHQESDKVFTRNQTQSSSRIRKTSQQESEYLINKNNMTFVLQNRAQTSRVIRWWS</sequence>
<protein>
    <submittedName>
        <fullName evidence="2">Uncharacterized protein</fullName>
    </submittedName>
</protein>
<keyword evidence="3" id="KW-1185">Reference proteome</keyword>
<name>A0AAV6VF16_9ARAC</name>
<dbReference type="AlphaFoldDB" id="A0AAV6VF16"/>
<proteinExistence type="predicted"/>
<evidence type="ECO:0000256" key="1">
    <source>
        <dbReference type="SAM" id="MobiDB-lite"/>
    </source>
</evidence>
<accession>A0AAV6VF16</accession>
<organism evidence="2 3">
    <name type="scientific">Oedothorax gibbosus</name>
    <dbReference type="NCBI Taxonomy" id="931172"/>
    <lineage>
        <taxon>Eukaryota</taxon>
        <taxon>Metazoa</taxon>
        <taxon>Ecdysozoa</taxon>
        <taxon>Arthropoda</taxon>
        <taxon>Chelicerata</taxon>
        <taxon>Arachnida</taxon>
        <taxon>Araneae</taxon>
        <taxon>Araneomorphae</taxon>
        <taxon>Entelegynae</taxon>
        <taxon>Araneoidea</taxon>
        <taxon>Linyphiidae</taxon>
        <taxon>Erigoninae</taxon>
        <taxon>Oedothorax</taxon>
    </lineage>
</organism>
<evidence type="ECO:0000313" key="2">
    <source>
        <dbReference type="EMBL" id="KAG8194663.1"/>
    </source>
</evidence>
<reference evidence="2 3" key="1">
    <citation type="journal article" date="2022" name="Nat. Ecol. Evol.">
        <title>A masculinizing supergene underlies an exaggerated male reproductive morph in a spider.</title>
        <authorList>
            <person name="Hendrickx F."/>
            <person name="De Corte Z."/>
            <person name="Sonet G."/>
            <person name="Van Belleghem S.M."/>
            <person name="Kostlbacher S."/>
            <person name="Vangestel C."/>
        </authorList>
    </citation>
    <scope>NUCLEOTIDE SEQUENCE [LARGE SCALE GENOMIC DNA]</scope>
    <source>
        <strain evidence="2">W744_W776</strain>
    </source>
</reference>